<feature type="region of interest" description="Disordered" evidence="1">
    <location>
        <begin position="508"/>
        <end position="529"/>
    </location>
</feature>
<feature type="compositionally biased region" description="Pro residues" evidence="1">
    <location>
        <begin position="684"/>
        <end position="700"/>
    </location>
</feature>
<dbReference type="Gene3D" id="1.10.472.80">
    <property type="entry name" value="Ypt/Rab-GAP domain of gyp1p, domain 3"/>
    <property type="match status" value="1"/>
</dbReference>
<feature type="compositionally biased region" description="Low complexity" evidence="1">
    <location>
        <begin position="1543"/>
        <end position="1556"/>
    </location>
</feature>
<feature type="compositionally biased region" description="Gly residues" evidence="1">
    <location>
        <begin position="1262"/>
        <end position="1283"/>
    </location>
</feature>
<feature type="compositionally biased region" description="Low complexity" evidence="1">
    <location>
        <begin position="1119"/>
        <end position="1128"/>
    </location>
</feature>
<feature type="region of interest" description="Disordered" evidence="1">
    <location>
        <begin position="560"/>
        <end position="582"/>
    </location>
</feature>
<proteinExistence type="predicted"/>
<feature type="compositionally biased region" description="Low complexity" evidence="1">
    <location>
        <begin position="1512"/>
        <end position="1523"/>
    </location>
</feature>
<organism evidence="3 4">
    <name type="scientific">Edaphochlamys debaryana</name>
    <dbReference type="NCBI Taxonomy" id="47281"/>
    <lineage>
        <taxon>Eukaryota</taxon>
        <taxon>Viridiplantae</taxon>
        <taxon>Chlorophyta</taxon>
        <taxon>core chlorophytes</taxon>
        <taxon>Chlorophyceae</taxon>
        <taxon>CS clade</taxon>
        <taxon>Chlamydomonadales</taxon>
        <taxon>Chlamydomonadales incertae sedis</taxon>
        <taxon>Edaphochlamys</taxon>
    </lineage>
</organism>
<feature type="domain" description="Rab-GAP TBC" evidence="2">
    <location>
        <begin position="94"/>
        <end position="329"/>
    </location>
</feature>
<dbReference type="EMBL" id="JAEHOE010000057">
    <property type="protein sequence ID" value="KAG2490952.1"/>
    <property type="molecule type" value="Genomic_DNA"/>
</dbReference>
<sequence>MDKPLTDHYGFQVNPDYAELFRAYSPVWEREENEREAHFYNYLLEQAQRNSDGGKFESLEDLSAEYLQDGVTIARAEAPDSVNRRKLEELVHGGIPFTIRGHAWTIFLDVSVRKQKNYYQDLVRRSLGNLQYVAGALEMDEIREQAAASSAALQDAGALHGLSGYASRTEQDLATWRSNSKVWLAQIEKDLPRTFPGLQLMELSGRPALRRVLAAYSLHNSRVGYCQGLNFVAGTLLLFLSEEDAFWCLCALLEDILRGYYDVDMMGMQVDQRVFKRLVAEIHPRLAAHLEALGADVSCVFVQWFLCVFVNFLPIEACLRVWDSLFFHRSPAVLFKTALALLDVFSPALSAATDVLDALDLLQSAAPLTYDSTRLMATAFGPALAGVSDERLRVLRHECREEVVAEAAALAADGSWDAGSCGGSGRMGGDAPAAAPAPQQPPPQSKLGVLKALARGVKEKLTGGGGGGGDKAGSGLSSVERAASPAPEGAASVSYPSTSSLTALAASAASAGGGGGGGGSGGGGGGGGSAAVGVPMRAVTAAADEPLLVGSPPGFGVSGGGAGGAGAADADSEDYYARPGGEDGFQYEQVGYVAPSDLSETASSAAVLVGLPGDEDRSGGGALAAAAAAARPAPVLEAPPPRPPPVDLLDSLWTTTAAAAPPPPLQPPSAATAPPTAAAAAQPRRPPLPPMALPLLPPGAMPAAGQAPPSPSGVDSGTALNTLTSAPASFGDVLSPSAISFAAGSMTADAAPGGGMWSRAASAADRGSRTASVSSMYHETPRWQSIRSYSVTGAAAAAGAAAVAAAAGGCTTPTAAAAAGDQPLPLGELSPQVLMLAANTSQAMGLGGLAEDDDEEEGDGGAGSPGGGAGSDGGAGPSTPRRQQIRMALRPHGITPTRLRHATSAEPLPLPLMPTASAPAAAPATAAAVAPVAPPPAEAAAVDPTAAAGPAAAPSEPSDSAARPPLDSNASVVSAASAASASSSSLVVHAADFSQVQAADQARRAQGGKKTTSSAAKLAWEIAVEPLRRAAEAQHAAAQHASQQAAQQASQQAPQGPLGRGALPTGPTSPATAGSGGGGPTAAGTALSRPPTAPGGGGGGMPRRTSSQGQGQGHGQGPAGAAAAGSAAHSRRGSEGEPSALAAALAAAPGASAAAARGGPHSAAGTSSAGGTATLNHPLANGGGGGPTATPAIPVSGPPPGSSLQSTSSASYIMDEHREASPAEARDDWVIMAAPAHPSGPGPGRAPHPHPHAHHSTPGPRPAGGFGAPHGTTFGGVGGGAPGGEAAAGPGAAGPSIDWRSPGDGGVRLLQDLRDSLGVTDLHHHSAALAGRLGALTAAASLAGAQRPAPGGVPPAAVSGALEGLSDLQQMLDALATGAAPPDPASASAAAELCREVRSGLASTSGGGGGGVAAAEAAQAQAQQRERETWDLLRQYGVLAEVLTSRLDEVVRQLAERQYTVDKLNVKLHQTMQRLAGQDDTIADLFYQQQQQGSSPGPAAPANGGGNGGGSSSSSLIGGIASALGGGGGGGAGGSEPGGGPGAARAGPSAADAGSGFLDAGVASGRQLSPPRTASASGGAGGGGTNWLGSLRQLKAKLQGGGQDSDS</sequence>
<feature type="compositionally biased region" description="Gly residues" evidence="1">
    <location>
        <begin position="462"/>
        <end position="472"/>
    </location>
</feature>
<feature type="compositionally biased region" description="Low complexity" evidence="1">
    <location>
        <begin position="1154"/>
        <end position="1174"/>
    </location>
</feature>
<feature type="region of interest" description="Disordered" evidence="1">
    <location>
        <begin position="1489"/>
        <end position="1607"/>
    </location>
</feature>
<feature type="region of interest" description="Disordered" evidence="1">
    <location>
        <begin position="657"/>
        <end position="720"/>
    </location>
</feature>
<dbReference type="PROSITE" id="PS50086">
    <property type="entry name" value="TBC_RABGAP"/>
    <property type="match status" value="1"/>
</dbReference>
<feature type="region of interest" description="Disordered" evidence="1">
    <location>
        <begin position="846"/>
        <end position="881"/>
    </location>
</feature>
<feature type="compositionally biased region" description="Basic and acidic residues" evidence="1">
    <location>
        <begin position="1214"/>
        <end position="1229"/>
    </location>
</feature>
<accession>A0A835XTK9</accession>
<name>A0A835XTK9_9CHLO</name>
<dbReference type="Proteomes" id="UP000612055">
    <property type="component" value="Unassembled WGS sequence"/>
</dbReference>
<feature type="compositionally biased region" description="Gly residues" evidence="1">
    <location>
        <begin position="860"/>
        <end position="876"/>
    </location>
</feature>
<feature type="compositionally biased region" description="Polar residues" evidence="1">
    <location>
        <begin position="1202"/>
        <end position="1211"/>
    </location>
</feature>
<feature type="compositionally biased region" description="Low complexity" evidence="1">
    <location>
        <begin position="1493"/>
        <end position="1502"/>
    </location>
</feature>
<dbReference type="GO" id="GO:0031267">
    <property type="term" value="F:small GTPase binding"/>
    <property type="evidence" value="ECO:0007669"/>
    <property type="project" value="TreeGrafter"/>
</dbReference>
<comment type="caution">
    <text evidence="3">The sequence shown here is derived from an EMBL/GenBank/DDBJ whole genome shotgun (WGS) entry which is preliminary data.</text>
</comment>
<feature type="region of interest" description="Disordered" evidence="1">
    <location>
        <begin position="460"/>
        <end position="495"/>
    </location>
</feature>
<dbReference type="FunFam" id="1.10.8.270:FF:000016">
    <property type="entry name" value="TBC1 domain family member 2A"/>
    <property type="match status" value="1"/>
</dbReference>
<gene>
    <name evidence="3" type="ORF">HYH03_010629</name>
</gene>
<dbReference type="PANTHER" id="PTHR47219">
    <property type="entry name" value="RAB GTPASE-ACTIVATING PROTEIN 1-LIKE"/>
    <property type="match status" value="1"/>
</dbReference>
<dbReference type="PANTHER" id="PTHR47219:SF20">
    <property type="entry name" value="TBC1 DOMAIN FAMILY MEMBER 2B"/>
    <property type="match status" value="1"/>
</dbReference>
<feature type="region of interest" description="Disordered" evidence="1">
    <location>
        <begin position="940"/>
        <end position="967"/>
    </location>
</feature>
<reference evidence="3" key="1">
    <citation type="journal article" date="2020" name="bioRxiv">
        <title>Comparative genomics of Chlamydomonas.</title>
        <authorList>
            <person name="Craig R.J."/>
            <person name="Hasan A.R."/>
            <person name="Ness R.W."/>
            <person name="Keightley P.D."/>
        </authorList>
    </citation>
    <scope>NUCLEOTIDE SEQUENCE</scope>
    <source>
        <strain evidence="3">CCAP 11/70</strain>
    </source>
</reference>
<dbReference type="SUPFAM" id="SSF47923">
    <property type="entry name" value="Ypt/Rab-GAP domain of gyp1p"/>
    <property type="match status" value="2"/>
</dbReference>
<dbReference type="InterPro" id="IPR035969">
    <property type="entry name" value="Rab-GAP_TBC_sf"/>
</dbReference>
<feature type="compositionally biased region" description="Low complexity" evidence="1">
    <location>
        <begin position="1284"/>
        <end position="1295"/>
    </location>
</feature>
<evidence type="ECO:0000313" key="3">
    <source>
        <dbReference type="EMBL" id="KAG2490952.1"/>
    </source>
</evidence>
<keyword evidence="4" id="KW-1185">Reference proteome</keyword>
<feature type="compositionally biased region" description="Low complexity" evidence="1">
    <location>
        <begin position="668"/>
        <end position="683"/>
    </location>
</feature>
<dbReference type="Gene3D" id="1.10.8.270">
    <property type="entry name" value="putative rabgap domain of human tbc1 domain family member 14 like domains"/>
    <property type="match status" value="1"/>
</dbReference>
<feature type="compositionally biased region" description="Low complexity" evidence="1">
    <location>
        <begin position="1061"/>
        <end position="1073"/>
    </location>
</feature>
<evidence type="ECO:0000256" key="1">
    <source>
        <dbReference type="SAM" id="MobiDB-lite"/>
    </source>
</evidence>
<feature type="compositionally biased region" description="Low complexity" evidence="1">
    <location>
        <begin position="1033"/>
        <end position="1053"/>
    </location>
</feature>
<evidence type="ECO:0000313" key="4">
    <source>
        <dbReference type="Proteomes" id="UP000612055"/>
    </source>
</evidence>
<protein>
    <recommendedName>
        <fullName evidence="2">Rab-GAP TBC domain-containing protein</fullName>
    </recommendedName>
</protein>
<feature type="region of interest" description="Disordered" evidence="1">
    <location>
        <begin position="421"/>
        <end position="445"/>
    </location>
</feature>
<dbReference type="Pfam" id="PF00566">
    <property type="entry name" value="RabGAP-TBC"/>
    <property type="match status" value="1"/>
</dbReference>
<dbReference type="InterPro" id="IPR050302">
    <property type="entry name" value="Rab_GAP_TBC_domain"/>
</dbReference>
<dbReference type="SMART" id="SM00164">
    <property type="entry name" value="TBC"/>
    <property type="match status" value="1"/>
</dbReference>
<evidence type="ECO:0000259" key="2">
    <source>
        <dbReference type="PROSITE" id="PS50086"/>
    </source>
</evidence>
<dbReference type="InterPro" id="IPR000195">
    <property type="entry name" value="Rab-GAP-TBC_dom"/>
</dbReference>
<feature type="region of interest" description="Disordered" evidence="1">
    <location>
        <begin position="1031"/>
        <end position="1142"/>
    </location>
</feature>
<dbReference type="GO" id="GO:0005096">
    <property type="term" value="F:GTPase activator activity"/>
    <property type="evidence" value="ECO:0007669"/>
    <property type="project" value="TreeGrafter"/>
</dbReference>
<feature type="compositionally biased region" description="Gly residues" evidence="1">
    <location>
        <begin position="511"/>
        <end position="529"/>
    </location>
</feature>
<feature type="region of interest" description="Disordered" evidence="1">
    <location>
        <begin position="1154"/>
        <end position="1303"/>
    </location>
</feature>
<dbReference type="OrthoDB" id="17687at2759"/>
<feature type="compositionally biased region" description="Gly residues" evidence="1">
    <location>
        <begin position="1524"/>
        <end position="1542"/>
    </location>
</feature>
<feature type="compositionally biased region" description="Acidic residues" evidence="1">
    <location>
        <begin position="850"/>
        <end position="859"/>
    </location>
</feature>